<protein>
    <submittedName>
        <fullName evidence="1">Uncharacterized protein</fullName>
    </submittedName>
</protein>
<accession>A0A4P6FHC6</accession>
<dbReference type="Proteomes" id="UP000292118">
    <property type="component" value="Chromosome"/>
</dbReference>
<gene>
    <name evidence="1" type="ORF">ET471_08260</name>
</gene>
<reference evidence="1 2" key="1">
    <citation type="submission" date="2019-01" db="EMBL/GenBank/DDBJ databases">
        <title>Genome sequencing of strain FW10M-9.</title>
        <authorList>
            <person name="Heo J."/>
            <person name="Kim S.-J."/>
            <person name="Kim J.-S."/>
            <person name="Hong S.-B."/>
            <person name="Kwon S.-W."/>
        </authorList>
    </citation>
    <scope>NUCLEOTIDE SEQUENCE [LARGE SCALE GENOMIC DNA]</scope>
    <source>
        <strain evidence="1 2">FW10M-9</strain>
    </source>
</reference>
<proteinExistence type="predicted"/>
<evidence type="ECO:0000313" key="2">
    <source>
        <dbReference type="Proteomes" id="UP000292118"/>
    </source>
</evidence>
<dbReference type="EMBL" id="CP035493">
    <property type="protein sequence ID" value="QAY70028.1"/>
    <property type="molecule type" value="Genomic_DNA"/>
</dbReference>
<dbReference type="AlphaFoldDB" id="A0A4P6FHC6"/>
<dbReference type="RefSeq" id="WP_129187541.1">
    <property type="nucleotide sequence ID" value="NZ_CP035493.1"/>
</dbReference>
<dbReference type="KEGG" id="xya:ET471_08260"/>
<evidence type="ECO:0000313" key="1">
    <source>
        <dbReference type="EMBL" id="QAY70028.1"/>
    </source>
</evidence>
<sequence>MTRYFEYRGGAVVPVPDGSNLAYEYDMGQRRDHTEVKIAPLDAIVISRKDLPPVEYIDGGEQVHANTYVESSENPAQLREYAIALLAMADHVEKHPPVDEEQVKALSTLLWGMSLTADATVLARRLVERGVRVEVTV</sequence>
<keyword evidence="2" id="KW-1185">Reference proteome</keyword>
<name>A0A4P6FHC6_9MICO</name>
<dbReference type="OrthoDB" id="9994040at2"/>
<organism evidence="1 2">
    <name type="scientific">Xylanimonas protaetiae</name>
    <dbReference type="NCBI Taxonomy" id="2509457"/>
    <lineage>
        <taxon>Bacteria</taxon>
        <taxon>Bacillati</taxon>
        <taxon>Actinomycetota</taxon>
        <taxon>Actinomycetes</taxon>
        <taxon>Micrococcales</taxon>
        <taxon>Promicromonosporaceae</taxon>
        <taxon>Xylanimonas</taxon>
    </lineage>
</organism>